<dbReference type="AlphaFoldDB" id="A0A512SXF4"/>
<organism evidence="1 2">
    <name type="scientific">Knoellia locipacati</name>
    <dbReference type="NCBI Taxonomy" id="882824"/>
    <lineage>
        <taxon>Bacteria</taxon>
        <taxon>Bacillati</taxon>
        <taxon>Actinomycetota</taxon>
        <taxon>Actinomycetes</taxon>
        <taxon>Micrococcales</taxon>
        <taxon>Intrasporangiaceae</taxon>
        <taxon>Knoellia</taxon>
    </lineage>
</organism>
<protein>
    <recommendedName>
        <fullName evidence="3">Metal-dependent phosphohydrolase</fullName>
    </recommendedName>
</protein>
<evidence type="ECO:0008006" key="3">
    <source>
        <dbReference type="Google" id="ProtNLM"/>
    </source>
</evidence>
<reference evidence="1 2" key="1">
    <citation type="submission" date="2019-07" db="EMBL/GenBank/DDBJ databases">
        <title>Whole genome shotgun sequence of Knoellia locipacati NBRC 109775.</title>
        <authorList>
            <person name="Hosoyama A."/>
            <person name="Uohara A."/>
            <person name="Ohji S."/>
            <person name="Ichikawa N."/>
        </authorList>
    </citation>
    <scope>NUCLEOTIDE SEQUENCE [LARGE SCALE GENOMIC DNA]</scope>
    <source>
        <strain evidence="1 2">NBRC 109775</strain>
    </source>
</reference>
<sequence>MKRDELWEEAARVVRGDVRGLLSVREDLERRWSQPHRGYHDLRHLDEVLRALAELRPSAIENDRDWAGAVLAAWFHDAVYDVETPADNERLSSQLARTALSGSGVDRRVVDLTCSLVEASQTHEVSETTGPQAAFHDADLWILGAPTERFDGYCDDVRREYASVPDDAFATGRSAILRPFLERGSVYRTDHARRRWEASARDNLGRELDRLARRS</sequence>
<dbReference type="InterPro" id="IPR009218">
    <property type="entry name" value="HD_phosphohydro"/>
</dbReference>
<name>A0A512SXF4_9MICO</name>
<evidence type="ECO:0000313" key="1">
    <source>
        <dbReference type="EMBL" id="GEQ12650.1"/>
    </source>
</evidence>
<dbReference type="RefSeq" id="WP_147062143.1">
    <property type="nucleotide sequence ID" value="NZ_BAABDN010000001.1"/>
</dbReference>
<dbReference type="PIRSF" id="PIRSF035170">
    <property type="entry name" value="HD_phosphohydro"/>
    <property type="match status" value="1"/>
</dbReference>
<dbReference type="EMBL" id="BKBA01000003">
    <property type="protein sequence ID" value="GEQ12650.1"/>
    <property type="molecule type" value="Genomic_DNA"/>
</dbReference>
<dbReference type="PANTHER" id="PTHR21174:SF0">
    <property type="entry name" value="HD PHOSPHOHYDROLASE FAMILY PROTEIN-RELATED"/>
    <property type="match status" value="1"/>
</dbReference>
<evidence type="ECO:0000313" key="2">
    <source>
        <dbReference type="Proteomes" id="UP000321793"/>
    </source>
</evidence>
<dbReference type="Proteomes" id="UP000321793">
    <property type="component" value="Unassembled WGS sequence"/>
</dbReference>
<gene>
    <name evidence="1" type="ORF">KLO01_06970</name>
</gene>
<comment type="caution">
    <text evidence="1">The sequence shown here is derived from an EMBL/GenBank/DDBJ whole genome shotgun (WGS) entry which is preliminary data.</text>
</comment>
<proteinExistence type="predicted"/>
<keyword evidence="2" id="KW-1185">Reference proteome</keyword>
<dbReference type="Gene3D" id="1.10.3210.10">
    <property type="entry name" value="Hypothetical protein af1432"/>
    <property type="match status" value="1"/>
</dbReference>
<accession>A0A512SXF4</accession>
<dbReference type="SUPFAM" id="SSF109604">
    <property type="entry name" value="HD-domain/PDEase-like"/>
    <property type="match status" value="1"/>
</dbReference>
<dbReference type="PANTHER" id="PTHR21174">
    <property type="match status" value="1"/>
</dbReference>
<dbReference type="OrthoDB" id="9808993at2"/>